<dbReference type="Pfam" id="PF22569">
    <property type="entry name" value="DCD_C"/>
    <property type="match status" value="1"/>
</dbReference>
<keyword evidence="1 5" id="KW-0378">Hydrolase</keyword>
<protein>
    <submittedName>
        <fullName evidence="5">2'-deoxycytidine 5'-triphosphate deaminase</fullName>
        <ecNumber evidence="5">3.5.4.13</ecNumber>
    </submittedName>
</protein>
<evidence type="ECO:0000259" key="4">
    <source>
        <dbReference type="Pfam" id="PF22569"/>
    </source>
</evidence>
<dbReference type="NCBIfam" id="NF005734">
    <property type="entry name" value="PRK07559.1"/>
    <property type="match status" value="1"/>
</dbReference>
<dbReference type="PANTHER" id="PTHR42680">
    <property type="entry name" value="DCTP DEAMINASE"/>
    <property type="match status" value="1"/>
</dbReference>
<sequence>MTDFPDGVLSDSQMRSLMADGQIMAGAPIADSQVQPASLDLRLGDIAYRVRASFLTGRSATVADRLVDFQMHEMDLTGGAVLEKGCVYVVPLMESLALAPGISGAASAKSSIGRLDLLTRVITDNGVEFDRVPEGYRGQLYVEICPRSFSVVVRAGQMLNQMIFRVGDTVISDADLRELHAATPIVSDDAVIAGGLGFSVDLKPPRGDLVGYRAKPHTGVIDLERIAHYDPADYWEELRTREGRIILDPGAFYILVSREAITIPPNCAAEMAPYLAMVGEFRVHYAGFFDPGFGHSADGGGSRGVLEVRCHEAPFVLEHGQIVGRLVYERMSQMPQRLYGAALASNYQGQGLKLSKHFRAPAG</sequence>
<evidence type="ECO:0000313" key="5">
    <source>
        <dbReference type="EMBL" id="RKF17068.1"/>
    </source>
</evidence>
<dbReference type="RefSeq" id="WP_121164708.1">
    <property type="nucleotide sequence ID" value="NZ_RAPE01000001.1"/>
</dbReference>
<dbReference type="Gene3D" id="2.70.40.10">
    <property type="match status" value="2"/>
</dbReference>
<dbReference type="GO" id="GO:0008829">
    <property type="term" value="F:dCTP deaminase activity"/>
    <property type="evidence" value="ECO:0007669"/>
    <property type="project" value="UniProtKB-EC"/>
</dbReference>
<feature type="domain" description="2'-deoxycytidine 5'-triphosphate deaminase N-terminal" evidence="3">
    <location>
        <begin position="6"/>
        <end position="167"/>
    </location>
</feature>
<dbReference type="OrthoDB" id="9807211at2"/>
<dbReference type="SUPFAM" id="SSF51283">
    <property type="entry name" value="dUTPase-like"/>
    <property type="match status" value="2"/>
</dbReference>
<dbReference type="InterPro" id="IPR053811">
    <property type="entry name" value="DCD_C"/>
</dbReference>
<dbReference type="Pfam" id="PF06559">
    <property type="entry name" value="DCD_N"/>
    <property type="match status" value="1"/>
</dbReference>
<evidence type="ECO:0000256" key="2">
    <source>
        <dbReference type="ARBA" id="ARBA00023080"/>
    </source>
</evidence>
<gene>
    <name evidence="5" type="ORF">D6850_06005</name>
</gene>
<name>A0A3A8AX96_9RHOB</name>
<dbReference type="Proteomes" id="UP000281128">
    <property type="component" value="Unassembled WGS sequence"/>
</dbReference>
<evidence type="ECO:0000256" key="1">
    <source>
        <dbReference type="ARBA" id="ARBA00022801"/>
    </source>
</evidence>
<dbReference type="GO" id="GO:0009394">
    <property type="term" value="P:2'-deoxyribonucleotide metabolic process"/>
    <property type="evidence" value="ECO:0007669"/>
    <property type="project" value="InterPro"/>
</dbReference>
<dbReference type="PANTHER" id="PTHR42680:SF3">
    <property type="entry name" value="DCTP DEAMINASE"/>
    <property type="match status" value="1"/>
</dbReference>
<evidence type="ECO:0000313" key="6">
    <source>
        <dbReference type="Proteomes" id="UP000281128"/>
    </source>
</evidence>
<proteinExistence type="predicted"/>
<accession>A0A3A8AX96</accession>
<dbReference type="InterPro" id="IPR010550">
    <property type="entry name" value="DCD_N"/>
</dbReference>
<dbReference type="EC" id="3.5.4.13" evidence="5"/>
<evidence type="ECO:0000259" key="3">
    <source>
        <dbReference type="Pfam" id="PF06559"/>
    </source>
</evidence>
<dbReference type="AlphaFoldDB" id="A0A3A8AX96"/>
<keyword evidence="6" id="KW-1185">Reference proteome</keyword>
<feature type="domain" description="2'-deoxycytidine 5'-triphosphate deaminase C-terminal" evidence="4">
    <location>
        <begin position="172"/>
        <end position="358"/>
    </location>
</feature>
<reference evidence="5 6" key="1">
    <citation type="submission" date="2018-09" db="EMBL/GenBank/DDBJ databases">
        <title>Roseovarius spongiae sp. nov., isolated from a marine sponge.</title>
        <authorList>
            <person name="Zhuang L."/>
            <person name="Luo L."/>
        </authorList>
    </citation>
    <scope>NUCLEOTIDE SEQUENCE [LARGE SCALE GENOMIC DNA]</scope>
    <source>
        <strain evidence="5 6">HN-E21</strain>
    </source>
</reference>
<keyword evidence="2" id="KW-0546">Nucleotide metabolism</keyword>
<comment type="caution">
    <text evidence="5">The sequence shown here is derived from an EMBL/GenBank/DDBJ whole genome shotgun (WGS) entry which is preliminary data.</text>
</comment>
<dbReference type="CDD" id="cd07557">
    <property type="entry name" value="trimeric_dUTPase"/>
    <property type="match status" value="1"/>
</dbReference>
<dbReference type="InterPro" id="IPR033704">
    <property type="entry name" value="dUTPase_trimeric"/>
</dbReference>
<organism evidence="5 6">
    <name type="scientific">Roseovarius spongiae</name>
    <dbReference type="NCBI Taxonomy" id="2320272"/>
    <lineage>
        <taxon>Bacteria</taxon>
        <taxon>Pseudomonadati</taxon>
        <taxon>Pseudomonadota</taxon>
        <taxon>Alphaproteobacteria</taxon>
        <taxon>Rhodobacterales</taxon>
        <taxon>Roseobacteraceae</taxon>
        <taxon>Roseovarius</taxon>
    </lineage>
</organism>
<dbReference type="InterPro" id="IPR036157">
    <property type="entry name" value="dUTPase-like_sf"/>
</dbReference>
<dbReference type="EMBL" id="RAPE01000001">
    <property type="protein sequence ID" value="RKF17068.1"/>
    <property type="molecule type" value="Genomic_DNA"/>
</dbReference>